<dbReference type="NCBIfam" id="TIGR02481">
    <property type="entry name" value="hemeryth_dom"/>
    <property type="match status" value="1"/>
</dbReference>
<dbReference type="InterPro" id="IPR050669">
    <property type="entry name" value="Hemerythrin"/>
</dbReference>
<evidence type="ECO:0000313" key="7">
    <source>
        <dbReference type="Proteomes" id="UP001410394"/>
    </source>
</evidence>
<keyword evidence="2" id="KW-0813">Transport</keyword>
<evidence type="ECO:0000313" key="6">
    <source>
        <dbReference type="EMBL" id="MEN3068365.1"/>
    </source>
</evidence>
<proteinExistence type="inferred from homology"/>
<gene>
    <name evidence="6" type="ORF">ABDB84_07730</name>
</gene>
<dbReference type="PANTHER" id="PTHR37164:SF1">
    <property type="entry name" value="BACTERIOHEMERYTHRIN"/>
    <property type="match status" value="1"/>
</dbReference>
<comment type="similarity">
    <text evidence="1">Belongs to the hemerythrin family.</text>
</comment>
<dbReference type="RefSeq" id="WP_345919134.1">
    <property type="nucleotide sequence ID" value="NZ_JBDIVE010000003.1"/>
</dbReference>
<dbReference type="InterPro" id="IPR035938">
    <property type="entry name" value="Hemerythrin-like_sf"/>
</dbReference>
<evidence type="ECO:0000256" key="4">
    <source>
        <dbReference type="ARBA" id="ARBA00023004"/>
    </source>
</evidence>
<dbReference type="Proteomes" id="UP001410394">
    <property type="component" value="Unassembled WGS sequence"/>
</dbReference>
<dbReference type="InterPro" id="IPR016131">
    <property type="entry name" value="Haemerythrin_Fe_BS"/>
</dbReference>
<sequence length="162" mass="19009">MEETAQQALFPWSAQLNVGVEEIDAQHQELVNLLNALHASISAHQPLDRTRAALNDLADYTRTHFVVEESLMRVFGYPGFGHHKHIHEALMLQIKQLQQTLDAEHTEISPDQLDFLKVWLIQHISEADKRFGEYLVKVGTAQEWSAHVRETMERRTWWWKFW</sequence>
<keyword evidence="2" id="KW-0561">Oxygen transport</keyword>
<dbReference type="EMBL" id="JBDIVE010000003">
    <property type="protein sequence ID" value="MEN3068365.1"/>
    <property type="molecule type" value="Genomic_DNA"/>
</dbReference>
<dbReference type="Pfam" id="PF01814">
    <property type="entry name" value="Hemerythrin"/>
    <property type="match status" value="1"/>
</dbReference>
<feature type="domain" description="Hemerythrin-like" evidence="5">
    <location>
        <begin position="19"/>
        <end position="132"/>
    </location>
</feature>
<dbReference type="Gene3D" id="1.20.120.50">
    <property type="entry name" value="Hemerythrin-like"/>
    <property type="match status" value="1"/>
</dbReference>
<evidence type="ECO:0000256" key="1">
    <source>
        <dbReference type="ARBA" id="ARBA00010587"/>
    </source>
</evidence>
<keyword evidence="4" id="KW-0408">Iron</keyword>
<accession>A0ABU9YXG0</accession>
<evidence type="ECO:0000256" key="3">
    <source>
        <dbReference type="ARBA" id="ARBA00022723"/>
    </source>
</evidence>
<dbReference type="NCBIfam" id="NF033749">
    <property type="entry name" value="bact_hemeryth"/>
    <property type="match status" value="1"/>
</dbReference>
<comment type="caution">
    <text evidence="6">The sequence shown here is derived from an EMBL/GenBank/DDBJ whole genome shotgun (WGS) entry which is preliminary data.</text>
</comment>
<organism evidence="6 7">
    <name type="scientific">Uliginosibacterium sediminicola</name>
    <dbReference type="NCBI Taxonomy" id="2024550"/>
    <lineage>
        <taxon>Bacteria</taxon>
        <taxon>Pseudomonadati</taxon>
        <taxon>Pseudomonadota</taxon>
        <taxon>Betaproteobacteria</taxon>
        <taxon>Rhodocyclales</taxon>
        <taxon>Zoogloeaceae</taxon>
        <taxon>Uliginosibacterium</taxon>
    </lineage>
</organism>
<evidence type="ECO:0000256" key="2">
    <source>
        <dbReference type="ARBA" id="ARBA00022621"/>
    </source>
</evidence>
<evidence type="ECO:0000259" key="5">
    <source>
        <dbReference type="Pfam" id="PF01814"/>
    </source>
</evidence>
<dbReference type="PANTHER" id="PTHR37164">
    <property type="entry name" value="BACTERIOHEMERYTHRIN"/>
    <property type="match status" value="1"/>
</dbReference>
<dbReference type="SUPFAM" id="SSF47188">
    <property type="entry name" value="Hemerythrin-like"/>
    <property type="match status" value="1"/>
</dbReference>
<dbReference type="InterPro" id="IPR012827">
    <property type="entry name" value="Hemerythrin_metal-bd"/>
</dbReference>
<name>A0ABU9YXG0_9RHOO</name>
<dbReference type="InterPro" id="IPR012312">
    <property type="entry name" value="Hemerythrin-like"/>
</dbReference>
<dbReference type="CDD" id="cd12107">
    <property type="entry name" value="Hemerythrin"/>
    <property type="match status" value="1"/>
</dbReference>
<keyword evidence="7" id="KW-1185">Reference proteome</keyword>
<keyword evidence="3" id="KW-0479">Metal-binding</keyword>
<protein>
    <submittedName>
        <fullName evidence="6">Bacteriohemerythrin</fullName>
    </submittedName>
</protein>
<reference evidence="6 7" key="1">
    <citation type="journal article" date="2018" name="Int. J. Syst. Evol. Microbiol.">
        <title>Uliginosibacterium sediminicola sp. nov., isolated from freshwater sediment.</title>
        <authorList>
            <person name="Hwang W.M."/>
            <person name="Kim S.M."/>
            <person name="Kang K."/>
            <person name="Ahn T.Y."/>
        </authorList>
    </citation>
    <scope>NUCLEOTIDE SEQUENCE [LARGE SCALE GENOMIC DNA]</scope>
    <source>
        <strain evidence="6 7">M1-21</strain>
    </source>
</reference>
<dbReference type="PROSITE" id="PS00550">
    <property type="entry name" value="HEMERYTHRINS"/>
    <property type="match status" value="1"/>
</dbReference>